<keyword evidence="1" id="KW-0472">Membrane</keyword>
<feature type="transmembrane region" description="Helical" evidence="1">
    <location>
        <begin position="37"/>
        <end position="54"/>
    </location>
</feature>
<evidence type="ECO:0000313" key="2">
    <source>
        <dbReference type="EMBL" id="GAA4840575.1"/>
    </source>
</evidence>
<proteinExistence type="predicted"/>
<feature type="transmembrane region" description="Helical" evidence="1">
    <location>
        <begin position="104"/>
        <end position="123"/>
    </location>
</feature>
<name>A0ABP9DEF4_9ACTN</name>
<evidence type="ECO:0000256" key="1">
    <source>
        <dbReference type="SAM" id="Phobius"/>
    </source>
</evidence>
<protein>
    <submittedName>
        <fullName evidence="2">Uncharacterized protein</fullName>
    </submittedName>
</protein>
<gene>
    <name evidence="2" type="ORF">GCM10023235_15180</name>
</gene>
<organism evidence="2 3">
    <name type="scientific">Kitasatospora terrestris</name>
    <dbReference type="NCBI Taxonomy" id="258051"/>
    <lineage>
        <taxon>Bacteria</taxon>
        <taxon>Bacillati</taxon>
        <taxon>Actinomycetota</taxon>
        <taxon>Actinomycetes</taxon>
        <taxon>Kitasatosporales</taxon>
        <taxon>Streptomycetaceae</taxon>
        <taxon>Kitasatospora</taxon>
    </lineage>
</organism>
<feature type="transmembrane region" description="Helical" evidence="1">
    <location>
        <begin position="75"/>
        <end position="98"/>
    </location>
</feature>
<feature type="transmembrane region" description="Helical" evidence="1">
    <location>
        <begin position="154"/>
        <end position="175"/>
    </location>
</feature>
<accession>A0ABP9DEF4</accession>
<keyword evidence="1" id="KW-0812">Transmembrane</keyword>
<keyword evidence="1" id="KW-1133">Transmembrane helix</keyword>
<sequence length="188" mass="19057">MRVCAVHKNQIGRLIGAVFGLVFVLANAGAFPTAVAVPLRVLAILVFLKLFTGMRRKGAAPTEPDGTSDQTFGRGYRLAVAAEVLVGAGGLFVLARVLHVPEAAVGWIALVVGLHFFGLAVAWRMPAVHVLAAALTVCGAAGLALAGADAPHAAVAAVSGIAPGVLLLSAVAWTVRSQERPVTAAGPS</sequence>
<keyword evidence="3" id="KW-1185">Reference proteome</keyword>
<evidence type="ECO:0000313" key="3">
    <source>
        <dbReference type="Proteomes" id="UP001501752"/>
    </source>
</evidence>
<dbReference type="Proteomes" id="UP001501752">
    <property type="component" value="Unassembled WGS sequence"/>
</dbReference>
<comment type="caution">
    <text evidence="2">The sequence shown here is derived from an EMBL/GenBank/DDBJ whole genome shotgun (WGS) entry which is preliminary data.</text>
</comment>
<dbReference type="EMBL" id="BAABIS010000001">
    <property type="protein sequence ID" value="GAA4840575.1"/>
    <property type="molecule type" value="Genomic_DNA"/>
</dbReference>
<reference evidence="3" key="1">
    <citation type="journal article" date="2019" name="Int. J. Syst. Evol. Microbiol.">
        <title>The Global Catalogue of Microorganisms (GCM) 10K type strain sequencing project: providing services to taxonomists for standard genome sequencing and annotation.</title>
        <authorList>
            <consortium name="The Broad Institute Genomics Platform"/>
            <consortium name="The Broad Institute Genome Sequencing Center for Infectious Disease"/>
            <person name="Wu L."/>
            <person name="Ma J."/>
        </authorList>
    </citation>
    <scope>NUCLEOTIDE SEQUENCE [LARGE SCALE GENOMIC DNA]</scope>
    <source>
        <strain evidence="3">JCM 13006</strain>
    </source>
</reference>
<feature type="transmembrane region" description="Helical" evidence="1">
    <location>
        <begin position="130"/>
        <end position="148"/>
    </location>
</feature>
<feature type="transmembrane region" description="Helical" evidence="1">
    <location>
        <begin position="12"/>
        <end position="31"/>
    </location>
</feature>